<keyword evidence="4" id="KW-0862">Zinc</keyword>
<protein>
    <submittedName>
        <fullName evidence="7">Hydrolase</fullName>
    </submittedName>
</protein>
<dbReference type="SUPFAM" id="SSF50447">
    <property type="entry name" value="Translation proteins"/>
    <property type="match status" value="1"/>
</dbReference>
<dbReference type="GO" id="GO:0003676">
    <property type="term" value="F:nucleic acid binding"/>
    <property type="evidence" value="ECO:0007669"/>
    <property type="project" value="InterPro"/>
</dbReference>
<sequence>MTKRLYYDTAYLTEWETRITKTLQREDGWYVALAESAFYPHGGGQPCDYGTIDGIPVLDVISEEDEVLHKVERLPEEAAAVCRIDWRRRFDHMQQHSGQHLLSATCLKLYGAMTVSFHLGADSATIDVERSELSPERLAALEREANEAVFRNLAISSYVVSAEAASRLPLVKPPKVTGDVRIVEIEGIEYNACGGTHVSATGGIGLIKLLRAEKQKGNTRITFKCGFRALEEFNDGAAILGRLSAKFNAGKDAILDRFAKWEEEQRQLQKELAELKEQRDAYVARELLERRDNGAIAVAFEEKPLKELQGLAGKVAAMTDVPVLLADRAGFKVVLAHGGRFGLACGDFVKEHAGAYRGKGGGSDTLAQAGFARWDEAAAFFEFAKRTFRA</sequence>
<dbReference type="Gene3D" id="3.10.310.40">
    <property type="match status" value="1"/>
</dbReference>
<dbReference type="GO" id="GO:0002161">
    <property type="term" value="F:aminoacyl-tRNA deacylase activity"/>
    <property type="evidence" value="ECO:0007669"/>
    <property type="project" value="UniProtKB-ARBA"/>
</dbReference>
<dbReference type="PANTHER" id="PTHR43462">
    <property type="entry name" value="ALANYL-TRNA EDITING PROTEIN"/>
    <property type="match status" value="1"/>
</dbReference>
<name>A0A5R9G6D2_9BACL</name>
<evidence type="ECO:0000256" key="5">
    <source>
        <dbReference type="SAM" id="Coils"/>
    </source>
</evidence>
<evidence type="ECO:0000256" key="2">
    <source>
        <dbReference type="ARBA" id="ARBA00004496"/>
    </source>
</evidence>
<evidence type="ECO:0000256" key="4">
    <source>
        <dbReference type="ARBA" id="ARBA00022833"/>
    </source>
</evidence>
<comment type="cofactor">
    <cofactor evidence="1">
        <name>Zn(2+)</name>
        <dbReference type="ChEBI" id="CHEBI:29105"/>
    </cofactor>
</comment>
<comment type="subcellular location">
    <subcellularLocation>
        <location evidence="2">Cytoplasm</location>
    </subcellularLocation>
</comment>
<dbReference type="InterPro" id="IPR018163">
    <property type="entry name" value="Thr/Ala-tRNA-synth_IIc_edit"/>
</dbReference>
<dbReference type="PANTHER" id="PTHR43462:SF1">
    <property type="entry name" value="ALANYL-TRNA EDITING PROTEIN AARSD1"/>
    <property type="match status" value="1"/>
</dbReference>
<dbReference type="GO" id="GO:0005737">
    <property type="term" value="C:cytoplasm"/>
    <property type="evidence" value="ECO:0007669"/>
    <property type="project" value="UniProtKB-SubCell"/>
</dbReference>
<dbReference type="PROSITE" id="PS50860">
    <property type="entry name" value="AA_TRNA_LIGASE_II_ALA"/>
    <property type="match status" value="1"/>
</dbReference>
<dbReference type="Pfam" id="PF02272">
    <property type="entry name" value="DHHA1"/>
    <property type="match status" value="1"/>
</dbReference>
<dbReference type="InterPro" id="IPR009000">
    <property type="entry name" value="Transl_B-barrel_sf"/>
</dbReference>
<dbReference type="GO" id="GO:0046872">
    <property type="term" value="F:metal ion binding"/>
    <property type="evidence" value="ECO:0007669"/>
    <property type="project" value="UniProtKB-KW"/>
</dbReference>
<dbReference type="GO" id="GO:0004813">
    <property type="term" value="F:alanine-tRNA ligase activity"/>
    <property type="evidence" value="ECO:0007669"/>
    <property type="project" value="InterPro"/>
</dbReference>
<dbReference type="GO" id="GO:0006419">
    <property type="term" value="P:alanyl-tRNA aminoacylation"/>
    <property type="evidence" value="ECO:0007669"/>
    <property type="project" value="InterPro"/>
</dbReference>
<dbReference type="SUPFAM" id="SSF55186">
    <property type="entry name" value="ThrRS/AlaRS common domain"/>
    <property type="match status" value="1"/>
</dbReference>
<feature type="domain" description="Alanyl-transfer RNA synthetases family profile" evidence="6">
    <location>
        <begin position="1"/>
        <end position="235"/>
    </location>
</feature>
<keyword evidence="5" id="KW-0175">Coiled coil</keyword>
<dbReference type="Gene3D" id="2.40.30.130">
    <property type="match status" value="1"/>
</dbReference>
<feature type="coiled-coil region" evidence="5">
    <location>
        <begin position="251"/>
        <end position="285"/>
    </location>
</feature>
<organism evidence="7 8">
    <name type="scientific">Paenibacillus antri</name>
    <dbReference type="NCBI Taxonomy" id="2582848"/>
    <lineage>
        <taxon>Bacteria</taxon>
        <taxon>Bacillati</taxon>
        <taxon>Bacillota</taxon>
        <taxon>Bacilli</taxon>
        <taxon>Bacillales</taxon>
        <taxon>Paenibacillaceae</taxon>
        <taxon>Paenibacillus</taxon>
    </lineage>
</organism>
<dbReference type="InterPro" id="IPR018165">
    <property type="entry name" value="Ala-tRNA-synth_IIc_core"/>
</dbReference>
<dbReference type="Proteomes" id="UP000309676">
    <property type="component" value="Unassembled WGS sequence"/>
</dbReference>
<gene>
    <name evidence="7" type="ORF">FE782_26845</name>
</gene>
<keyword evidence="7" id="KW-0378">Hydrolase</keyword>
<dbReference type="OrthoDB" id="9812949at2"/>
<reference evidence="7 8" key="1">
    <citation type="submission" date="2019-05" db="EMBL/GenBank/DDBJ databases">
        <authorList>
            <person name="Narsing Rao M.P."/>
            <person name="Li W.J."/>
        </authorList>
    </citation>
    <scope>NUCLEOTIDE SEQUENCE [LARGE SCALE GENOMIC DNA]</scope>
    <source>
        <strain evidence="7 8">SYSU_K30003</strain>
    </source>
</reference>
<accession>A0A5R9G6D2</accession>
<evidence type="ECO:0000259" key="6">
    <source>
        <dbReference type="PROSITE" id="PS50860"/>
    </source>
</evidence>
<dbReference type="GO" id="GO:0005524">
    <property type="term" value="F:ATP binding"/>
    <property type="evidence" value="ECO:0007669"/>
    <property type="project" value="InterPro"/>
</dbReference>
<dbReference type="EMBL" id="VCIW01000024">
    <property type="protein sequence ID" value="TLS49068.1"/>
    <property type="molecule type" value="Genomic_DNA"/>
</dbReference>
<dbReference type="SMART" id="SM00863">
    <property type="entry name" value="tRNA_SAD"/>
    <property type="match status" value="1"/>
</dbReference>
<dbReference type="InterPro" id="IPR003156">
    <property type="entry name" value="DHHA1_dom"/>
</dbReference>
<dbReference type="Pfam" id="PF07973">
    <property type="entry name" value="tRNA_SAD"/>
    <property type="match status" value="1"/>
</dbReference>
<comment type="caution">
    <text evidence="7">The sequence shown here is derived from an EMBL/GenBank/DDBJ whole genome shotgun (WGS) entry which is preliminary data.</text>
</comment>
<dbReference type="InterPro" id="IPR051335">
    <property type="entry name" value="Alanyl-tRNA_Editing_Enzymes"/>
</dbReference>
<dbReference type="Gene3D" id="3.30.980.10">
    <property type="entry name" value="Threonyl-trna Synthetase, Chain A, domain 2"/>
    <property type="match status" value="1"/>
</dbReference>
<dbReference type="InterPro" id="IPR012947">
    <property type="entry name" value="tRNA_SAD"/>
</dbReference>
<evidence type="ECO:0000256" key="3">
    <source>
        <dbReference type="ARBA" id="ARBA00022723"/>
    </source>
</evidence>
<evidence type="ECO:0000256" key="1">
    <source>
        <dbReference type="ARBA" id="ARBA00001947"/>
    </source>
</evidence>
<evidence type="ECO:0000313" key="7">
    <source>
        <dbReference type="EMBL" id="TLS49068.1"/>
    </source>
</evidence>
<evidence type="ECO:0000313" key="8">
    <source>
        <dbReference type="Proteomes" id="UP000309676"/>
    </source>
</evidence>
<keyword evidence="8" id="KW-1185">Reference proteome</keyword>
<proteinExistence type="predicted"/>
<keyword evidence="3" id="KW-0479">Metal-binding</keyword>
<dbReference type="AlphaFoldDB" id="A0A5R9G6D2"/>
<dbReference type="RefSeq" id="WP_138197450.1">
    <property type="nucleotide sequence ID" value="NZ_VCIW01000024.1"/>
</dbReference>